<dbReference type="InterPro" id="IPR050797">
    <property type="entry name" value="Carb_Metab_Trans_Reg"/>
</dbReference>
<evidence type="ECO:0000313" key="4">
    <source>
        <dbReference type="Proteomes" id="UP001201262"/>
    </source>
</evidence>
<evidence type="ECO:0000256" key="1">
    <source>
        <dbReference type="ARBA" id="ARBA00023242"/>
    </source>
</evidence>
<protein>
    <recommendedName>
        <fullName evidence="2">Xylanolytic transcriptional activator regulatory domain-containing protein</fullName>
    </recommendedName>
</protein>
<dbReference type="GeneID" id="70245259"/>
<dbReference type="PANTHER" id="PTHR31668:SF24">
    <property type="entry name" value="TRANSCRIPTION FACTOR, PUTATIVE-RELATED"/>
    <property type="match status" value="1"/>
</dbReference>
<dbReference type="GO" id="GO:0008270">
    <property type="term" value="F:zinc ion binding"/>
    <property type="evidence" value="ECO:0007669"/>
    <property type="project" value="InterPro"/>
</dbReference>
<feature type="domain" description="Xylanolytic transcriptional activator regulatory" evidence="2">
    <location>
        <begin position="19"/>
        <end position="96"/>
    </location>
</feature>
<dbReference type="GO" id="GO:0003677">
    <property type="term" value="F:DNA binding"/>
    <property type="evidence" value="ECO:0007669"/>
    <property type="project" value="InterPro"/>
</dbReference>
<organism evidence="3 4">
    <name type="scientific">Talaromyces proteolyticus</name>
    <dbReference type="NCBI Taxonomy" id="1131652"/>
    <lineage>
        <taxon>Eukaryota</taxon>
        <taxon>Fungi</taxon>
        <taxon>Dikarya</taxon>
        <taxon>Ascomycota</taxon>
        <taxon>Pezizomycotina</taxon>
        <taxon>Eurotiomycetes</taxon>
        <taxon>Eurotiomycetidae</taxon>
        <taxon>Eurotiales</taxon>
        <taxon>Trichocomaceae</taxon>
        <taxon>Talaromyces</taxon>
        <taxon>Talaromyces sect. Bacilispori</taxon>
    </lineage>
</organism>
<dbReference type="Proteomes" id="UP001201262">
    <property type="component" value="Unassembled WGS sequence"/>
</dbReference>
<keyword evidence="1" id="KW-0539">Nucleus</keyword>
<evidence type="ECO:0000259" key="2">
    <source>
        <dbReference type="SMART" id="SM00906"/>
    </source>
</evidence>
<dbReference type="SMART" id="SM00906">
    <property type="entry name" value="Fungal_trans"/>
    <property type="match status" value="1"/>
</dbReference>
<name>A0AAD4L685_9EURO</name>
<evidence type="ECO:0000313" key="3">
    <source>
        <dbReference type="EMBL" id="KAH8705871.1"/>
    </source>
</evidence>
<accession>A0AAD4L685</accession>
<sequence>MRSIFTQMSFVGLRKLDLGFLYLREAISLLYMLHIHSDEIMETLDLQERSRRQRAYWECFIHERFTALTYYRPTCLEPLRTLPDHDASLPAVVEAGFNHVIANFRLVDRQFLDFWLGDRSGVTAEWVEQKQQQLEDNGWHREVSLLPLMLQADLIITRHWLRTLTWQIALSNILLSSSANSLPLLSLSFPFRLSKQLRQFLISIPRDLVGIHGSGILQKLFEIANTITDVVLHFSHVPDSGTAQRIHDILFLKYFVFSFVGFANLGPADLTQKFEMIREKYPEMKEMELLV</sequence>
<gene>
    <name evidence="3" type="ORF">BGW36DRAFT_368299</name>
</gene>
<dbReference type="EMBL" id="JAJTJA010000001">
    <property type="protein sequence ID" value="KAH8705871.1"/>
    <property type="molecule type" value="Genomic_DNA"/>
</dbReference>
<dbReference type="InterPro" id="IPR007219">
    <property type="entry name" value="XnlR_reg_dom"/>
</dbReference>
<keyword evidence="4" id="KW-1185">Reference proteome</keyword>
<dbReference type="AlphaFoldDB" id="A0AAD4L685"/>
<dbReference type="PANTHER" id="PTHR31668">
    <property type="entry name" value="GLUCOSE TRANSPORT TRANSCRIPTION REGULATOR RGT1-RELATED-RELATED"/>
    <property type="match status" value="1"/>
</dbReference>
<dbReference type="CDD" id="cd12148">
    <property type="entry name" value="fungal_TF_MHR"/>
    <property type="match status" value="1"/>
</dbReference>
<comment type="caution">
    <text evidence="3">The sequence shown here is derived from an EMBL/GenBank/DDBJ whole genome shotgun (WGS) entry which is preliminary data.</text>
</comment>
<proteinExistence type="predicted"/>
<dbReference type="GO" id="GO:0006351">
    <property type="term" value="P:DNA-templated transcription"/>
    <property type="evidence" value="ECO:0007669"/>
    <property type="project" value="InterPro"/>
</dbReference>
<reference evidence="3" key="1">
    <citation type="submission" date="2021-12" db="EMBL/GenBank/DDBJ databases">
        <title>Convergent genome expansion in fungi linked to evolution of root-endophyte symbiosis.</title>
        <authorList>
            <consortium name="DOE Joint Genome Institute"/>
            <person name="Ke Y.-H."/>
            <person name="Bonito G."/>
            <person name="Liao H.-L."/>
            <person name="Looney B."/>
            <person name="Rojas-Flechas A."/>
            <person name="Nash J."/>
            <person name="Hameed K."/>
            <person name="Schadt C."/>
            <person name="Martin F."/>
            <person name="Crous P.W."/>
            <person name="Miettinen O."/>
            <person name="Magnuson J.K."/>
            <person name="Labbe J."/>
            <person name="Jacobson D."/>
            <person name="Doktycz M.J."/>
            <person name="Veneault-Fourrey C."/>
            <person name="Kuo A."/>
            <person name="Mondo S."/>
            <person name="Calhoun S."/>
            <person name="Riley R."/>
            <person name="Ohm R."/>
            <person name="LaButti K."/>
            <person name="Andreopoulos B."/>
            <person name="Pangilinan J."/>
            <person name="Nolan M."/>
            <person name="Tritt A."/>
            <person name="Clum A."/>
            <person name="Lipzen A."/>
            <person name="Daum C."/>
            <person name="Barry K."/>
            <person name="Grigoriev I.V."/>
            <person name="Vilgalys R."/>
        </authorList>
    </citation>
    <scope>NUCLEOTIDE SEQUENCE</scope>
    <source>
        <strain evidence="3">PMI_201</strain>
    </source>
</reference>
<dbReference type="RefSeq" id="XP_046078492.1">
    <property type="nucleotide sequence ID" value="XM_046214972.1"/>
</dbReference>